<name>W9WIQ3_9EURO</name>
<keyword evidence="2" id="KW-1185">Reference proteome</keyword>
<gene>
    <name evidence="1" type="ORF">A1O7_01173</name>
</gene>
<evidence type="ECO:0000313" key="1">
    <source>
        <dbReference type="EMBL" id="EXJ64835.1"/>
    </source>
</evidence>
<dbReference type="PANTHER" id="PTHR14097">
    <property type="entry name" value="OXIDOREDUCTASE HTATIP2"/>
    <property type="match status" value="1"/>
</dbReference>
<comment type="caution">
    <text evidence="1">The sequence shown here is derived from an EMBL/GenBank/DDBJ whole genome shotgun (WGS) entry which is preliminary data.</text>
</comment>
<dbReference type="InterPro" id="IPR036291">
    <property type="entry name" value="NAD(P)-bd_dom_sf"/>
</dbReference>
<sequence length="300" mass="32456">MVHLILTGATGLVGSSVLSHILSLPPTSKPAIDKLSILTRSTSIPWLSATPPPGTPTTNKHTKIEVIEHRDFGAPYPPQLLERLKGADACIWALGVSQNDVSRDEYVTITRDYAVEAAKAFSGLRGGVAASSLSSSLDPSSSFADADANKSKFKFIYVSGEGATLHPRPWTPIFGRVKGETERALLELSKTAEYSPLLSVYSVRPAAVDGANQPWIWDHVLNTKRTAFQRFYLKGVMCPIRWGWAGQGMHSPTEGLGRVLVGMAVSEQRGAFEVGVGVDAEGEGRTLGNSRLRMLERGQW</sequence>
<accession>W9WIQ3</accession>
<dbReference type="AlphaFoldDB" id="W9WIQ3"/>
<organism evidence="1 2">
    <name type="scientific">Cladophialophora yegresii CBS 114405</name>
    <dbReference type="NCBI Taxonomy" id="1182544"/>
    <lineage>
        <taxon>Eukaryota</taxon>
        <taxon>Fungi</taxon>
        <taxon>Dikarya</taxon>
        <taxon>Ascomycota</taxon>
        <taxon>Pezizomycotina</taxon>
        <taxon>Eurotiomycetes</taxon>
        <taxon>Chaetothyriomycetidae</taxon>
        <taxon>Chaetothyriales</taxon>
        <taxon>Herpotrichiellaceae</taxon>
        <taxon>Cladophialophora</taxon>
    </lineage>
</organism>
<dbReference type="OrthoDB" id="9975943at2759"/>
<evidence type="ECO:0000313" key="2">
    <source>
        <dbReference type="Proteomes" id="UP000019473"/>
    </source>
</evidence>
<dbReference type="Proteomes" id="UP000019473">
    <property type="component" value="Unassembled WGS sequence"/>
</dbReference>
<dbReference type="RefSeq" id="XP_007753402.1">
    <property type="nucleotide sequence ID" value="XM_007755212.1"/>
</dbReference>
<dbReference type="HOGENOM" id="CLU_071330_5_0_1"/>
<dbReference type="Gene3D" id="3.40.50.720">
    <property type="entry name" value="NAD(P)-binding Rossmann-like Domain"/>
    <property type="match status" value="1"/>
</dbReference>
<dbReference type="PANTHER" id="PTHR14097:SF8">
    <property type="entry name" value="NAD(P)-BINDING DOMAIN-CONTAINING PROTEIN"/>
    <property type="match status" value="1"/>
</dbReference>
<dbReference type="eggNOG" id="ENOG502S03H">
    <property type="taxonomic scope" value="Eukaryota"/>
</dbReference>
<reference evidence="1 2" key="1">
    <citation type="submission" date="2013-03" db="EMBL/GenBank/DDBJ databases">
        <title>The Genome Sequence of Cladophialophora yegresii CBS 114405.</title>
        <authorList>
            <consortium name="The Broad Institute Genomics Platform"/>
            <person name="Cuomo C."/>
            <person name="de Hoog S."/>
            <person name="Gorbushina A."/>
            <person name="Walker B."/>
            <person name="Young S.K."/>
            <person name="Zeng Q."/>
            <person name="Gargeya S."/>
            <person name="Fitzgerald M."/>
            <person name="Haas B."/>
            <person name="Abouelleil A."/>
            <person name="Allen A.W."/>
            <person name="Alvarado L."/>
            <person name="Arachchi H.M."/>
            <person name="Berlin A.M."/>
            <person name="Chapman S.B."/>
            <person name="Gainer-Dewar J."/>
            <person name="Goldberg J."/>
            <person name="Griggs A."/>
            <person name="Gujja S."/>
            <person name="Hansen M."/>
            <person name="Howarth C."/>
            <person name="Imamovic A."/>
            <person name="Ireland A."/>
            <person name="Larimer J."/>
            <person name="McCowan C."/>
            <person name="Murphy C."/>
            <person name="Pearson M."/>
            <person name="Poon T.W."/>
            <person name="Priest M."/>
            <person name="Roberts A."/>
            <person name="Saif S."/>
            <person name="Shea T."/>
            <person name="Sisk P."/>
            <person name="Sykes S."/>
            <person name="Wortman J."/>
            <person name="Nusbaum C."/>
            <person name="Birren B."/>
        </authorList>
    </citation>
    <scope>NUCLEOTIDE SEQUENCE [LARGE SCALE GENOMIC DNA]</scope>
    <source>
        <strain evidence="1 2">CBS 114405</strain>
    </source>
</reference>
<dbReference type="STRING" id="1182544.W9WIQ3"/>
<evidence type="ECO:0008006" key="3">
    <source>
        <dbReference type="Google" id="ProtNLM"/>
    </source>
</evidence>
<dbReference type="VEuPathDB" id="FungiDB:A1O7_01173"/>
<dbReference type="GeneID" id="19175787"/>
<dbReference type="SUPFAM" id="SSF51735">
    <property type="entry name" value="NAD(P)-binding Rossmann-fold domains"/>
    <property type="match status" value="1"/>
</dbReference>
<dbReference type="EMBL" id="AMGW01000001">
    <property type="protein sequence ID" value="EXJ64835.1"/>
    <property type="molecule type" value="Genomic_DNA"/>
</dbReference>
<protein>
    <recommendedName>
        <fullName evidence="3">NAD(P)-binding domain-containing protein</fullName>
    </recommendedName>
</protein>
<proteinExistence type="predicted"/>